<dbReference type="PANTHER" id="PTHR33303">
    <property type="entry name" value="CYTOPLASMIC PROTEIN-RELATED"/>
    <property type="match status" value="1"/>
</dbReference>
<dbReference type="InterPro" id="IPR036291">
    <property type="entry name" value="NAD(P)-bd_dom_sf"/>
</dbReference>
<dbReference type="PANTHER" id="PTHR33303:SF2">
    <property type="entry name" value="COA-BINDING DOMAIN-CONTAINING PROTEIN"/>
    <property type="match status" value="1"/>
</dbReference>
<dbReference type="OrthoDB" id="9804695at2"/>
<feature type="domain" description="CoA-binding" evidence="1">
    <location>
        <begin position="10"/>
        <end position="104"/>
    </location>
</feature>
<evidence type="ECO:0000259" key="1">
    <source>
        <dbReference type="SMART" id="SM00881"/>
    </source>
</evidence>
<dbReference type="SMART" id="SM00881">
    <property type="entry name" value="CoA_binding"/>
    <property type="match status" value="1"/>
</dbReference>
<keyword evidence="3" id="KW-1185">Reference proteome</keyword>
<organism evidence="2 3">
    <name type="scientific">Serratia odorifera DSM 4582</name>
    <dbReference type="NCBI Taxonomy" id="667129"/>
    <lineage>
        <taxon>Bacteria</taxon>
        <taxon>Pseudomonadati</taxon>
        <taxon>Pseudomonadota</taxon>
        <taxon>Gammaproteobacteria</taxon>
        <taxon>Enterobacterales</taxon>
        <taxon>Yersiniaceae</taxon>
        <taxon>Serratia</taxon>
    </lineage>
</organism>
<dbReference type="SUPFAM" id="SSF51735">
    <property type="entry name" value="NAD(P)-binding Rossmann-fold domains"/>
    <property type="match status" value="1"/>
</dbReference>
<evidence type="ECO:0000313" key="3">
    <source>
        <dbReference type="Proteomes" id="UP000005723"/>
    </source>
</evidence>
<dbReference type="STRING" id="667129.HMPREF0758_4329"/>
<dbReference type="Gene3D" id="3.40.50.720">
    <property type="entry name" value="NAD(P)-binding Rossmann-like Domain"/>
    <property type="match status" value="1"/>
</dbReference>
<sequence length="164" mass="17416">MQDREIAALLQQVKTIALVGASDKPSRPSYGVMAYLLSQGYQVTPVSPKLAGQTLLGQPVYASLADIPHAIDMVDVFRNSEAAYGVAQEAIAIGAKALWLQIGVINQQAAELANQAGLTVVMDRCPKIDIPRLGLENKTGPGVISGPDAVSQVYCQLRRRGACN</sequence>
<comment type="caution">
    <text evidence="2">The sequence shown here is derived from an EMBL/GenBank/DDBJ whole genome shotgun (WGS) entry which is preliminary data.</text>
</comment>
<dbReference type="HOGENOM" id="CLU_112567_0_0_6"/>
<protein>
    <submittedName>
        <fullName evidence="2">CoA binding domain protein</fullName>
        <ecNumber evidence="2">2.5.1.49</ecNumber>
    </submittedName>
</protein>
<dbReference type="AlphaFoldDB" id="D4E829"/>
<dbReference type="Pfam" id="PF13380">
    <property type="entry name" value="CoA_binding_2"/>
    <property type="match status" value="1"/>
</dbReference>
<keyword evidence="2" id="KW-0808">Transferase</keyword>
<dbReference type="InterPro" id="IPR003781">
    <property type="entry name" value="CoA-bd"/>
</dbReference>
<gene>
    <name evidence="2" type="primary">yccU</name>
    <name evidence="2" type="ORF">HMPREF0758_4329</name>
</gene>
<reference evidence="2 3" key="1">
    <citation type="submission" date="2010-01" db="EMBL/GenBank/DDBJ databases">
        <authorList>
            <person name="Muzny D."/>
            <person name="Qin X."/>
            <person name="Deng J."/>
            <person name="Jiang H."/>
            <person name="Liu Y."/>
            <person name="Qu J."/>
            <person name="Song X.-Z."/>
            <person name="Zhang L."/>
            <person name="Thornton R."/>
            <person name="Coyle M."/>
            <person name="Francisco L."/>
            <person name="Jackson L."/>
            <person name="Javaid M."/>
            <person name="Korchina V."/>
            <person name="Kovar C."/>
            <person name="Mata R."/>
            <person name="Mathew T."/>
            <person name="Ngo R."/>
            <person name="Nguyen L."/>
            <person name="Nguyen N."/>
            <person name="Okwuonu G."/>
            <person name="Ongeri F."/>
            <person name="Pham C."/>
            <person name="Simmons D."/>
            <person name="Wilczek-Boney K."/>
            <person name="Hale W."/>
            <person name="Jakkamsetti A."/>
            <person name="Pham P."/>
            <person name="Ruth R."/>
            <person name="San Lucas F."/>
            <person name="Warren J."/>
            <person name="Zhang J."/>
            <person name="Zhao Z."/>
            <person name="Zhou C."/>
            <person name="Zhu D."/>
            <person name="Lee S."/>
            <person name="Bess C."/>
            <person name="Blankenburg K."/>
            <person name="Forbes L."/>
            <person name="Fu Q."/>
            <person name="Gubbala S."/>
            <person name="Hirani K."/>
            <person name="Jayaseelan J.C."/>
            <person name="Lara F."/>
            <person name="Munidasa M."/>
            <person name="Palculict T."/>
            <person name="Patil S."/>
            <person name="Pu L.-L."/>
            <person name="Saada N."/>
            <person name="Tang L."/>
            <person name="Weissenberger G."/>
            <person name="Zhu Y."/>
            <person name="Hemphill L."/>
            <person name="Shang Y."/>
            <person name="Youmans B."/>
            <person name="Ayvaz T."/>
            <person name="Ross M."/>
            <person name="Santibanez J."/>
            <person name="Aqrawi P."/>
            <person name="Gross S."/>
            <person name="Joshi V."/>
            <person name="Fowler G."/>
            <person name="Nazareth L."/>
            <person name="Reid J."/>
            <person name="Worley K."/>
            <person name="Petrosino J."/>
            <person name="Highlander S."/>
            <person name="Gibbs R."/>
        </authorList>
    </citation>
    <scope>NUCLEOTIDE SEQUENCE [LARGE SCALE GENOMIC DNA]</scope>
    <source>
        <strain evidence="2 3">DSM 4582</strain>
    </source>
</reference>
<evidence type="ECO:0000313" key="2">
    <source>
        <dbReference type="EMBL" id="EFE94234.1"/>
    </source>
</evidence>
<proteinExistence type="predicted"/>
<accession>D4E829</accession>
<dbReference type="EC" id="2.5.1.49" evidence="2"/>
<dbReference type="EMBL" id="ADBY01000056">
    <property type="protein sequence ID" value="EFE94234.1"/>
    <property type="molecule type" value="Genomic_DNA"/>
</dbReference>
<dbReference type="Proteomes" id="UP000005723">
    <property type="component" value="Unassembled WGS sequence"/>
</dbReference>
<dbReference type="GO" id="GO:0003961">
    <property type="term" value="F:O-acetylhomoserine aminocarboxypropyltransferase activity"/>
    <property type="evidence" value="ECO:0007669"/>
    <property type="project" value="UniProtKB-EC"/>
</dbReference>
<name>D4E829_SEROD</name>